<keyword evidence="2" id="KW-0732">Signal</keyword>
<feature type="region of interest" description="Disordered" evidence="1">
    <location>
        <begin position="96"/>
        <end position="128"/>
    </location>
</feature>
<keyword evidence="4" id="KW-1185">Reference proteome</keyword>
<evidence type="ECO:0000256" key="1">
    <source>
        <dbReference type="SAM" id="MobiDB-lite"/>
    </source>
</evidence>
<accession>A0A151MC60</accession>
<dbReference type="Proteomes" id="UP000050525">
    <property type="component" value="Unassembled WGS sequence"/>
</dbReference>
<organism evidence="3 4">
    <name type="scientific">Alligator mississippiensis</name>
    <name type="common">American alligator</name>
    <dbReference type="NCBI Taxonomy" id="8496"/>
    <lineage>
        <taxon>Eukaryota</taxon>
        <taxon>Metazoa</taxon>
        <taxon>Chordata</taxon>
        <taxon>Craniata</taxon>
        <taxon>Vertebrata</taxon>
        <taxon>Euteleostomi</taxon>
        <taxon>Archelosauria</taxon>
        <taxon>Archosauria</taxon>
        <taxon>Crocodylia</taxon>
        <taxon>Alligatoridae</taxon>
        <taxon>Alligatorinae</taxon>
        <taxon>Alligator</taxon>
    </lineage>
</organism>
<sequence>MKFHISVLLFSLVLQASAQIWLSKVAEFLKETDKSLTEKHKVYKNMCAENDINCDKYQYFHGSGESATQSKHGEAWALKPNSDFWKNWQMGCGSGDIDVGGSSDTGDDGSGAEDTLAVKKERDRNWSK</sequence>
<proteinExistence type="predicted"/>
<dbReference type="EMBL" id="AKHW03006283">
    <property type="protein sequence ID" value="KYO22117.1"/>
    <property type="molecule type" value="Genomic_DNA"/>
</dbReference>
<feature type="chain" id="PRO_5007584924" evidence="2">
    <location>
        <begin position="19"/>
        <end position="128"/>
    </location>
</feature>
<reference evidence="3 4" key="1">
    <citation type="journal article" date="2012" name="Genome Biol.">
        <title>Sequencing three crocodilian genomes to illuminate the evolution of archosaurs and amniotes.</title>
        <authorList>
            <person name="St John J.A."/>
            <person name="Braun E.L."/>
            <person name="Isberg S.R."/>
            <person name="Miles L.G."/>
            <person name="Chong A.Y."/>
            <person name="Gongora J."/>
            <person name="Dalzell P."/>
            <person name="Moran C."/>
            <person name="Bed'hom B."/>
            <person name="Abzhanov A."/>
            <person name="Burgess S.C."/>
            <person name="Cooksey A.M."/>
            <person name="Castoe T.A."/>
            <person name="Crawford N.G."/>
            <person name="Densmore L.D."/>
            <person name="Drew J.C."/>
            <person name="Edwards S.V."/>
            <person name="Faircloth B.C."/>
            <person name="Fujita M.K."/>
            <person name="Greenwold M.J."/>
            <person name="Hoffmann F.G."/>
            <person name="Howard J.M."/>
            <person name="Iguchi T."/>
            <person name="Janes D.E."/>
            <person name="Khan S.Y."/>
            <person name="Kohno S."/>
            <person name="de Koning A.J."/>
            <person name="Lance S.L."/>
            <person name="McCarthy F.M."/>
            <person name="McCormack J.E."/>
            <person name="Merchant M.E."/>
            <person name="Peterson D.G."/>
            <person name="Pollock D.D."/>
            <person name="Pourmand N."/>
            <person name="Raney B.J."/>
            <person name="Roessler K.A."/>
            <person name="Sanford J.R."/>
            <person name="Sawyer R.H."/>
            <person name="Schmidt C.J."/>
            <person name="Triplett E.W."/>
            <person name="Tuberville T.D."/>
            <person name="Venegas-Anaya M."/>
            <person name="Howard J.T."/>
            <person name="Jarvis E.D."/>
            <person name="Guillette L.J.Jr."/>
            <person name="Glenn T.C."/>
            <person name="Green R.E."/>
            <person name="Ray D.A."/>
        </authorList>
    </citation>
    <scope>NUCLEOTIDE SEQUENCE [LARGE SCALE GENOMIC DNA]</scope>
    <source>
        <strain evidence="3">KSC_2009_1</strain>
    </source>
</reference>
<dbReference type="OrthoDB" id="10393221at2759"/>
<protein>
    <submittedName>
        <fullName evidence="3">Uncharacterized protein</fullName>
    </submittedName>
</protein>
<evidence type="ECO:0000313" key="4">
    <source>
        <dbReference type="Proteomes" id="UP000050525"/>
    </source>
</evidence>
<dbReference type="KEGG" id="amj:109280472"/>
<gene>
    <name evidence="3" type="ORF">Y1Q_0000720</name>
</gene>
<evidence type="ECO:0000256" key="2">
    <source>
        <dbReference type="SAM" id="SignalP"/>
    </source>
</evidence>
<evidence type="ECO:0000313" key="3">
    <source>
        <dbReference type="EMBL" id="KYO22117.1"/>
    </source>
</evidence>
<dbReference type="AlphaFoldDB" id="A0A151MC60"/>
<feature type="signal peptide" evidence="2">
    <location>
        <begin position="1"/>
        <end position="18"/>
    </location>
</feature>
<feature type="compositionally biased region" description="Basic and acidic residues" evidence="1">
    <location>
        <begin position="116"/>
        <end position="128"/>
    </location>
</feature>
<name>A0A151MC60_ALLMI</name>
<comment type="caution">
    <text evidence="3">The sequence shown here is derived from an EMBL/GenBank/DDBJ whole genome shotgun (WGS) entry which is preliminary data.</text>
</comment>